<dbReference type="Pfam" id="PF10747">
    <property type="entry name" value="SirA"/>
    <property type="match status" value="1"/>
</dbReference>
<proteinExistence type="predicted"/>
<name>A0ABW3LHQ8_9BACI</name>
<sequence>MKNYTIYWIQEEIGNHFFHKCDVLYRFFKTYENENNRVDLNGQFRYITKDVPKELVRAYIKNYYRNTNSIKMNGDTIEIYTDRQYISLHIHQKHIKFQCDMLHEAESLLFPTLRAFQPFLFIIGNENYGWISPVTKKREQKLEQVLYSFL</sequence>
<evidence type="ECO:0000313" key="2">
    <source>
        <dbReference type="Proteomes" id="UP001597040"/>
    </source>
</evidence>
<dbReference type="EMBL" id="JBHTKJ010000012">
    <property type="protein sequence ID" value="MFD1037892.1"/>
    <property type="molecule type" value="Genomic_DNA"/>
</dbReference>
<comment type="caution">
    <text evidence="1">The sequence shown here is derived from an EMBL/GenBank/DDBJ whole genome shotgun (WGS) entry which is preliminary data.</text>
</comment>
<accession>A0ABW3LHQ8</accession>
<evidence type="ECO:0000313" key="1">
    <source>
        <dbReference type="EMBL" id="MFD1037892.1"/>
    </source>
</evidence>
<reference evidence="2" key="1">
    <citation type="journal article" date="2019" name="Int. J. Syst. Evol. Microbiol.">
        <title>The Global Catalogue of Microorganisms (GCM) 10K type strain sequencing project: providing services to taxonomists for standard genome sequencing and annotation.</title>
        <authorList>
            <consortium name="The Broad Institute Genomics Platform"/>
            <consortium name="The Broad Institute Genome Sequencing Center for Infectious Disease"/>
            <person name="Wu L."/>
            <person name="Ma J."/>
        </authorList>
    </citation>
    <scope>NUCLEOTIDE SEQUENCE [LARGE SCALE GENOMIC DNA]</scope>
    <source>
        <strain evidence="2">CCUG 56754</strain>
    </source>
</reference>
<dbReference type="InterPro" id="IPR038449">
    <property type="entry name" value="SirA_sf"/>
</dbReference>
<keyword evidence="2" id="KW-1185">Reference proteome</keyword>
<dbReference type="InterPro" id="IPR019683">
    <property type="entry name" value="SirA"/>
</dbReference>
<protein>
    <submittedName>
        <fullName evidence="1">Sporulation inhibitor of replication protein SirA</fullName>
    </submittedName>
</protein>
<gene>
    <name evidence="1" type="primary">sirA</name>
    <name evidence="1" type="ORF">ACFQ3N_05655</name>
</gene>
<dbReference type="RefSeq" id="WP_390360368.1">
    <property type="nucleotide sequence ID" value="NZ_JBHTKJ010000012.1"/>
</dbReference>
<organism evidence="1 2">
    <name type="scientific">Virgibacillus byunsanensis</name>
    <dbReference type="NCBI Taxonomy" id="570945"/>
    <lineage>
        <taxon>Bacteria</taxon>
        <taxon>Bacillati</taxon>
        <taxon>Bacillota</taxon>
        <taxon>Bacilli</taxon>
        <taxon>Bacillales</taxon>
        <taxon>Bacillaceae</taxon>
        <taxon>Virgibacillus</taxon>
    </lineage>
</organism>
<dbReference type="Gene3D" id="3.30.310.250">
    <property type="entry name" value="Sporulation inhibitor of replication protein SirA"/>
    <property type="match status" value="1"/>
</dbReference>
<dbReference type="Proteomes" id="UP001597040">
    <property type="component" value="Unassembled WGS sequence"/>
</dbReference>